<dbReference type="GO" id="GO:0003964">
    <property type="term" value="F:RNA-directed DNA polymerase activity"/>
    <property type="evidence" value="ECO:0007669"/>
    <property type="project" value="UniProtKB-KW"/>
</dbReference>
<dbReference type="CDD" id="cd03487">
    <property type="entry name" value="RT_Bac_retron_II"/>
    <property type="match status" value="1"/>
</dbReference>
<evidence type="ECO:0000256" key="6">
    <source>
        <dbReference type="ARBA" id="ARBA00022918"/>
    </source>
</evidence>
<dbReference type="GO" id="GO:0003723">
    <property type="term" value="F:RNA binding"/>
    <property type="evidence" value="ECO:0007669"/>
    <property type="project" value="InterPro"/>
</dbReference>
<dbReference type="InterPro" id="IPR051083">
    <property type="entry name" value="GrpII_Intron_Splice-Mob/Def"/>
</dbReference>
<evidence type="ECO:0000256" key="4">
    <source>
        <dbReference type="ARBA" id="ARBA00022723"/>
    </source>
</evidence>
<keyword evidence="12" id="KW-1185">Reference proteome</keyword>
<keyword evidence="4" id="KW-0479">Metal-binding</keyword>
<dbReference type="GO" id="GO:0046872">
    <property type="term" value="F:metal ion binding"/>
    <property type="evidence" value="ECO:0007669"/>
    <property type="project" value="UniProtKB-KW"/>
</dbReference>
<gene>
    <name evidence="11" type="ORF">D3870_03130</name>
</gene>
<evidence type="ECO:0000313" key="11">
    <source>
        <dbReference type="EMBL" id="RJG05144.1"/>
    </source>
</evidence>
<dbReference type="SUPFAM" id="SSF56672">
    <property type="entry name" value="DNA/RNA polymerases"/>
    <property type="match status" value="1"/>
</dbReference>
<evidence type="ECO:0000256" key="7">
    <source>
        <dbReference type="ARBA" id="ARBA00023118"/>
    </source>
</evidence>
<dbReference type="EC" id="2.7.7.49" evidence="1"/>
<dbReference type="PRINTS" id="PR00866">
    <property type="entry name" value="RNADNAPOLMS"/>
</dbReference>
<dbReference type="InterPro" id="IPR043502">
    <property type="entry name" value="DNA/RNA_pol_sf"/>
</dbReference>
<dbReference type="Pfam" id="PF00078">
    <property type="entry name" value="RVT_1"/>
    <property type="match status" value="1"/>
</dbReference>
<dbReference type="NCBIfam" id="NF038233">
    <property type="entry name" value="retron_St85_RT"/>
    <property type="match status" value="1"/>
</dbReference>
<evidence type="ECO:0000256" key="8">
    <source>
        <dbReference type="ARBA" id="ARBA00034120"/>
    </source>
</evidence>
<comment type="catalytic activity">
    <reaction evidence="9">
        <text>DNA(n) + a 2'-deoxyribonucleoside 5'-triphosphate = DNA(n+1) + diphosphate</text>
        <dbReference type="Rhea" id="RHEA:22508"/>
        <dbReference type="Rhea" id="RHEA-COMP:17339"/>
        <dbReference type="Rhea" id="RHEA-COMP:17340"/>
        <dbReference type="ChEBI" id="CHEBI:33019"/>
        <dbReference type="ChEBI" id="CHEBI:61560"/>
        <dbReference type="ChEBI" id="CHEBI:173112"/>
        <dbReference type="EC" id="2.7.7.49"/>
    </reaction>
</comment>
<keyword evidence="6 11" id="KW-0695">RNA-directed DNA polymerase</keyword>
<dbReference type="InterPro" id="IPR000123">
    <property type="entry name" value="Reverse_transcriptase_msDNA"/>
</dbReference>
<proteinExistence type="inferred from homology"/>
<comment type="caution">
    <text evidence="11">The sequence shown here is derived from an EMBL/GenBank/DDBJ whole genome shotgun (WGS) entry which is preliminary data.</text>
</comment>
<keyword evidence="2" id="KW-0808">Transferase</keyword>
<dbReference type="RefSeq" id="WP_119736594.1">
    <property type="nucleotide sequence ID" value="NZ_QYUN01000002.1"/>
</dbReference>
<keyword evidence="5" id="KW-0460">Magnesium</keyword>
<dbReference type="Proteomes" id="UP000285190">
    <property type="component" value="Unassembled WGS sequence"/>
</dbReference>
<evidence type="ECO:0000256" key="5">
    <source>
        <dbReference type="ARBA" id="ARBA00022842"/>
    </source>
</evidence>
<reference evidence="11 12" key="1">
    <citation type="submission" date="2018-09" db="EMBL/GenBank/DDBJ databases">
        <authorList>
            <person name="Zhu H."/>
        </authorList>
    </citation>
    <scope>NUCLEOTIDE SEQUENCE [LARGE SCALE GENOMIC DNA]</scope>
    <source>
        <strain evidence="11 12">K2R10-39</strain>
    </source>
</reference>
<dbReference type="AlphaFoldDB" id="A0A418WY26"/>
<sequence length="315" mass="35881">MSLLQKMLIDLPFSGDELKALISTAPYRYKVYQIPKRQPNQFRTIAQPSAEIKVIQRWLIKNVLSSLPIHKAATAYRLGESISDHAVIHADKRFLLKMDFEDFFPSISAADIQMHLIQSGKLSQDDARLVRQIVCWFDKIKGGFCLSIGAPSSPLLSNALLYTFDKKITQLLKGKKVSYSRYADDLAFSTNRTDVLSTIPAQVQSICDELEYPQLRINHSKTVSTSRAFRRTLVGLVLTPTGEVSLGREKKRRMRSELYRFSKGLLAVTETPRLRGELAFAWSVERAFINSLVRQFGIEVFRILDLPFGEEYDLN</sequence>
<dbReference type="PROSITE" id="PS50878">
    <property type="entry name" value="RT_POL"/>
    <property type="match status" value="1"/>
</dbReference>
<evidence type="ECO:0000313" key="12">
    <source>
        <dbReference type="Proteomes" id="UP000285190"/>
    </source>
</evidence>
<comment type="similarity">
    <text evidence="8">Belongs to the bacterial reverse transcriptase family.</text>
</comment>
<evidence type="ECO:0000259" key="10">
    <source>
        <dbReference type="PROSITE" id="PS50878"/>
    </source>
</evidence>
<evidence type="ECO:0000256" key="1">
    <source>
        <dbReference type="ARBA" id="ARBA00012493"/>
    </source>
</evidence>
<feature type="domain" description="Reverse transcriptase" evidence="10">
    <location>
        <begin position="15"/>
        <end position="238"/>
    </location>
</feature>
<dbReference type="InterPro" id="IPR000477">
    <property type="entry name" value="RT_dom"/>
</dbReference>
<name>A0A418WY26_9BURK</name>
<keyword evidence="3" id="KW-0548">Nucleotidyltransferase</keyword>
<organism evidence="11 12">
    <name type="scientific">Noviherbaspirillum cavernae</name>
    <dbReference type="NCBI Taxonomy" id="2320862"/>
    <lineage>
        <taxon>Bacteria</taxon>
        <taxon>Pseudomonadati</taxon>
        <taxon>Pseudomonadota</taxon>
        <taxon>Betaproteobacteria</taxon>
        <taxon>Burkholderiales</taxon>
        <taxon>Oxalobacteraceae</taxon>
        <taxon>Noviherbaspirillum</taxon>
    </lineage>
</organism>
<evidence type="ECO:0000256" key="9">
    <source>
        <dbReference type="ARBA" id="ARBA00048173"/>
    </source>
</evidence>
<evidence type="ECO:0000256" key="2">
    <source>
        <dbReference type="ARBA" id="ARBA00022679"/>
    </source>
</evidence>
<protein>
    <recommendedName>
        <fullName evidence="1">RNA-directed DNA polymerase</fullName>
        <ecNumber evidence="1">2.7.7.49</ecNumber>
    </recommendedName>
</protein>
<dbReference type="EMBL" id="QYUN01000002">
    <property type="protein sequence ID" value="RJG05144.1"/>
    <property type="molecule type" value="Genomic_DNA"/>
</dbReference>
<accession>A0A418WY26</accession>
<dbReference type="PANTHER" id="PTHR34047">
    <property type="entry name" value="NUCLEAR INTRON MATURASE 1, MITOCHONDRIAL-RELATED"/>
    <property type="match status" value="1"/>
</dbReference>
<dbReference type="PANTHER" id="PTHR34047:SF7">
    <property type="entry name" value="RNA-DIRECTED DNA POLYMERASE"/>
    <property type="match status" value="1"/>
</dbReference>
<evidence type="ECO:0000256" key="3">
    <source>
        <dbReference type="ARBA" id="ARBA00022695"/>
    </source>
</evidence>
<keyword evidence="7" id="KW-0051">Antiviral defense</keyword>
<dbReference type="OrthoDB" id="7055795at2"/>
<dbReference type="GO" id="GO:0051607">
    <property type="term" value="P:defense response to virus"/>
    <property type="evidence" value="ECO:0007669"/>
    <property type="project" value="UniProtKB-KW"/>
</dbReference>